<proteinExistence type="predicted"/>
<dbReference type="SUPFAM" id="SSF55785">
    <property type="entry name" value="PYP-like sensor domain (PAS domain)"/>
    <property type="match status" value="1"/>
</dbReference>
<dbReference type="InterPro" id="IPR035965">
    <property type="entry name" value="PAS-like_dom_sf"/>
</dbReference>
<dbReference type="AlphaFoldDB" id="A0A7W8FFD1"/>
<dbReference type="InterPro" id="IPR001610">
    <property type="entry name" value="PAC"/>
</dbReference>
<dbReference type="CDD" id="cd01949">
    <property type="entry name" value="GGDEF"/>
    <property type="match status" value="1"/>
</dbReference>
<protein>
    <submittedName>
        <fullName evidence="4">Diguanylate cyclase (GGDEF)-like protein</fullName>
    </submittedName>
</protein>
<name>A0A7W8FFD1_9BACT</name>
<dbReference type="EMBL" id="JACHGO010000002">
    <property type="protein sequence ID" value="MBB5142670.1"/>
    <property type="molecule type" value="Genomic_DNA"/>
</dbReference>
<dbReference type="InterPro" id="IPR000160">
    <property type="entry name" value="GGDEF_dom"/>
</dbReference>
<dbReference type="SUPFAM" id="SSF55073">
    <property type="entry name" value="Nucleotide cyclase"/>
    <property type="match status" value="1"/>
</dbReference>
<dbReference type="InterPro" id="IPR029787">
    <property type="entry name" value="Nucleotide_cyclase"/>
</dbReference>
<dbReference type="SMART" id="SM00267">
    <property type="entry name" value="GGDEF"/>
    <property type="match status" value="1"/>
</dbReference>
<evidence type="ECO:0000259" key="1">
    <source>
        <dbReference type="PROSITE" id="PS50112"/>
    </source>
</evidence>
<gene>
    <name evidence="4" type="ORF">HNQ38_000749</name>
</gene>
<dbReference type="PROSITE" id="PS50112">
    <property type="entry name" value="PAS"/>
    <property type="match status" value="1"/>
</dbReference>
<dbReference type="NCBIfam" id="TIGR00254">
    <property type="entry name" value="GGDEF"/>
    <property type="match status" value="1"/>
</dbReference>
<dbReference type="InterPro" id="IPR000014">
    <property type="entry name" value="PAS"/>
</dbReference>
<feature type="domain" description="PAC" evidence="2">
    <location>
        <begin position="222"/>
        <end position="275"/>
    </location>
</feature>
<dbReference type="Pfam" id="PF08447">
    <property type="entry name" value="PAS_3"/>
    <property type="match status" value="1"/>
</dbReference>
<feature type="domain" description="GGDEF" evidence="3">
    <location>
        <begin position="304"/>
        <end position="435"/>
    </location>
</feature>
<dbReference type="SMART" id="SM00091">
    <property type="entry name" value="PAS"/>
    <property type="match status" value="1"/>
</dbReference>
<dbReference type="Gene3D" id="3.30.450.20">
    <property type="entry name" value="PAS domain"/>
    <property type="match status" value="1"/>
</dbReference>
<dbReference type="InterPro" id="IPR043128">
    <property type="entry name" value="Rev_trsase/Diguanyl_cyclase"/>
</dbReference>
<dbReference type="PANTHER" id="PTHR44757:SF2">
    <property type="entry name" value="BIOFILM ARCHITECTURE MAINTENANCE PROTEIN MBAA"/>
    <property type="match status" value="1"/>
</dbReference>
<accession>A0A7W8FFD1</accession>
<dbReference type="RefSeq" id="WP_183718054.1">
    <property type="nucleotide sequence ID" value="NZ_JACHGO010000002.1"/>
</dbReference>
<dbReference type="PANTHER" id="PTHR44757">
    <property type="entry name" value="DIGUANYLATE CYCLASE DGCP"/>
    <property type="match status" value="1"/>
</dbReference>
<dbReference type="Pfam" id="PF00990">
    <property type="entry name" value="GGDEF"/>
    <property type="match status" value="1"/>
</dbReference>
<dbReference type="InterPro" id="IPR000700">
    <property type="entry name" value="PAS-assoc_C"/>
</dbReference>
<feature type="domain" description="PAS" evidence="1">
    <location>
        <begin position="144"/>
        <end position="216"/>
    </location>
</feature>
<keyword evidence="5" id="KW-1185">Reference proteome</keyword>
<evidence type="ECO:0000313" key="5">
    <source>
        <dbReference type="Proteomes" id="UP000539075"/>
    </source>
</evidence>
<organism evidence="4 5">
    <name type="scientific">Desulfovibrio intestinalis</name>
    <dbReference type="NCBI Taxonomy" id="58621"/>
    <lineage>
        <taxon>Bacteria</taxon>
        <taxon>Pseudomonadati</taxon>
        <taxon>Thermodesulfobacteriota</taxon>
        <taxon>Desulfovibrionia</taxon>
        <taxon>Desulfovibrionales</taxon>
        <taxon>Desulfovibrionaceae</taxon>
        <taxon>Desulfovibrio</taxon>
    </lineage>
</organism>
<evidence type="ECO:0000313" key="4">
    <source>
        <dbReference type="EMBL" id="MBB5142670.1"/>
    </source>
</evidence>
<dbReference type="InterPro" id="IPR052155">
    <property type="entry name" value="Biofilm_reg_signaling"/>
</dbReference>
<dbReference type="PROSITE" id="PS50887">
    <property type="entry name" value="GGDEF"/>
    <property type="match status" value="1"/>
</dbReference>
<evidence type="ECO:0000259" key="2">
    <source>
        <dbReference type="PROSITE" id="PS50113"/>
    </source>
</evidence>
<dbReference type="CDD" id="cd00130">
    <property type="entry name" value="PAS"/>
    <property type="match status" value="1"/>
</dbReference>
<evidence type="ECO:0000259" key="3">
    <source>
        <dbReference type="PROSITE" id="PS50887"/>
    </source>
</evidence>
<reference evidence="4 5" key="1">
    <citation type="submission" date="2020-08" db="EMBL/GenBank/DDBJ databases">
        <title>Genomic Encyclopedia of Type Strains, Phase IV (KMG-IV): sequencing the most valuable type-strain genomes for metagenomic binning, comparative biology and taxonomic classification.</title>
        <authorList>
            <person name="Goeker M."/>
        </authorList>
    </citation>
    <scope>NUCLEOTIDE SEQUENCE [LARGE SCALE GENOMIC DNA]</scope>
    <source>
        <strain evidence="4 5">DSM 11275</strain>
    </source>
</reference>
<comment type="caution">
    <text evidence="4">The sequence shown here is derived from an EMBL/GenBank/DDBJ whole genome shotgun (WGS) entry which is preliminary data.</text>
</comment>
<sequence length="454" mass="51121">MPKQSSLFAQFIQIETRDPVWEWHIPSDRLFLSSGAVTQLRLQDNIPHSMKEFLTHCPLEGLSSYLESVEKVLNGSQGPHLELIYPLDNLMVRAQMLVLQRDIFGRGSILVGSLTVIDKQTFGPVVVPVMDAPPQTQTADSFTDASRLLLALNAASDGLWDWDTSTNAIYFSPRYFSMLGYDNDAFPHVAESWISKVHPDDFENIISEQMKIIQTAAYGDNFECTYRMLRGDGAWAWILSRGYVTHRDASGKATRLVGLHTDVSASQGDRARLEDLVRNDALTGLRSRAYYGMTVERLEQQKVRPVSIIFCDMDGLKLVNDHLGHPEGSKMLCQAALILRHSLCAVDCIARMGGDEFVAILPECLPEQLTVAIERINKAFEEYNTDPDNIPIRMSIGSACAEDMETSLADLLVTADRDMLRVKHLGRASWRAHIKNWIEMHTDKTVQLEDARYM</sequence>
<dbReference type="PROSITE" id="PS50113">
    <property type="entry name" value="PAC"/>
    <property type="match status" value="1"/>
</dbReference>
<dbReference type="SMART" id="SM00086">
    <property type="entry name" value="PAC"/>
    <property type="match status" value="1"/>
</dbReference>
<dbReference type="InterPro" id="IPR013655">
    <property type="entry name" value="PAS_fold_3"/>
</dbReference>
<dbReference type="Proteomes" id="UP000539075">
    <property type="component" value="Unassembled WGS sequence"/>
</dbReference>
<dbReference type="Gene3D" id="3.30.70.270">
    <property type="match status" value="1"/>
</dbReference>